<evidence type="ECO:0000313" key="1">
    <source>
        <dbReference type="EMBL" id="POY50316.1"/>
    </source>
</evidence>
<protein>
    <submittedName>
        <fullName evidence="1">Uncharacterized protein</fullName>
    </submittedName>
</protein>
<accession>A0A855MG45</accession>
<organism evidence="1">
    <name type="scientific">Pectobacterium versatile</name>
    <dbReference type="NCBI Taxonomy" id="2488639"/>
    <lineage>
        <taxon>Bacteria</taxon>
        <taxon>Pseudomonadati</taxon>
        <taxon>Pseudomonadota</taxon>
        <taxon>Gammaproteobacteria</taxon>
        <taxon>Enterobacterales</taxon>
        <taxon>Pectobacteriaceae</taxon>
        <taxon>Pectobacterium</taxon>
    </lineage>
</organism>
<dbReference type="AlphaFoldDB" id="A0A855MG45"/>
<sequence length="66" mass="7464">MALVQLFPWRFAAHQLVNASLALCGDRRIQLGQEFVKLFVVQNKQTLIQQDVLRLATGGFKHKIGT</sequence>
<gene>
    <name evidence="1" type="ORF">F131LOC_01864</name>
</gene>
<name>A0A855MG45_9GAMM</name>
<dbReference type="EMBL" id="PDVW01000008">
    <property type="protein sequence ID" value="POY50316.1"/>
    <property type="molecule type" value="Genomic_DNA"/>
</dbReference>
<reference evidence="1" key="1">
    <citation type="submission" date="2017-12" db="EMBL/GenBank/DDBJ databases">
        <title>First report on the novel genomospecies/subspecies of Pectobacterium carotovorum in Russia.</title>
        <authorList>
            <person name="Shirshikov F.V."/>
            <person name="Miroshnikov K."/>
            <person name="Toshakov S.V."/>
            <person name="Kabanova A.P."/>
            <person name="Barannik A.P."/>
            <person name="Shneider M."/>
            <person name="Ignatov A.N."/>
            <person name="Miroshnikov K.A."/>
        </authorList>
    </citation>
    <scope>NUCLEOTIDE SEQUENCE [LARGE SCALE GENOMIC DNA]</scope>
    <source>
        <strain evidence="1">F131</strain>
    </source>
</reference>
<proteinExistence type="predicted"/>
<comment type="caution">
    <text evidence="1">The sequence shown here is derived from an EMBL/GenBank/DDBJ whole genome shotgun (WGS) entry which is preliminary data.</text>
</comment>